<dbReference type="PROSITE" id="PS51118">
    <property type="entry name" value="HTH_HXLR"/>
    <property type="match status" value="1"/>
</dbReference>
<dbReference type="PANTHER" id="PTHR33204:SF37">
    <property type="entry name" value="HTH-TYPE TRANSCRIPTIONAL REGULATOR YODB"/>
    <property type="match status" value="1"/>
</dbReference>
<proteinExistence type="predicted"/>
<keyword evidence="3" id="KW-0804">Transcription</keyword>
<evidence type="ECO:0000256" key="1">
    <source>
        <dbReference type="ARBA" id="ARBA00023015"/>
    </source>
</evidence>
<feature type="domain" description="HTH hxlR-type" evidence="4">
    <location>
        <begin position="9"/>
        <end position="108"/>
    </location>
</feature>
<protein>
    <submittedName>
        <fullName evidence="5">Helix-turn-helix transcriptional regulator</fullName>
    </submittedName>
</protein>
<dbReference type="PANTHER" id="PTHR33204">
    <property type="entry name" value="TRANSCRIPTIONAL REGULATOR, MARR FAMILY"/>
    <property type="match status" value="1"/>
</dbReference>
<dbReference type="Pfam" id="PF01638">
    <property type="entry name" value="HxlR"/>
    <property type="match status" value="1"/>
</dbReference>
<name>A0ABR9S6C9_9BURK</name>
<evidence type="ECO:0000256" key="2">
    <source>
        <dbReference type="ARBA" id="ARBA00023125"/>
    </source>
</evidence>
<evidence type="ECO:0000313" key="5">
    <source>
        <dbReference type="EMBL" id="MBE7368999.1"/>
    </source>
</evidence>
<dbReference type="InterPro" id="IPR036388">
    <property type="entry name" value="WH-like_DNA-bd_sf"/>
</dbReference>
<comment type="caution">
    <text evidence="5">The sequence shown here is derived from an EMBL/GenBank/DDBJ whole genome shotgun (WGS) entry which is preliminary data.</text>
</comment>
<keyword evidence="1" id="KW-0805">Transcription regulation</keyword>
<gene>
    <name evidence="5" type="ORF">IM787_15660</name>
</gene>
<accession>A0ABR9S6C9</accession>
<dbReference type="RefSeq" id="WP_193677610.1">
    <property type="nucleotide sequence ID" value="NZ_JADDIV010000004.1"/>
</dbReference>
<dbReference type="SUPFAM" id="SSF46785">
    <property type="entry name" value="Winged helix' DNA-binding domain"/>
    <property type="match status" value="1"/>
</dbReference>
<evidence type="ECO:0000313" key="6">
    <source>
        <dbReference type="Proteomes" id="UP000806285"/>
    </source>
</evidence>
<dbReference type="Proteomes" id="UP000806285">
    <property type="component" value="Unassembled WGS sequence"/>
</dbReference>
<evidence type="ECO:0000259" key="4">
    <source>
        <dbReference type="PROSITE" id="PS51118"/>
    </source>
</evidence>
<keyword evidence="6" id="KW-1185">Reference proteome</keyword>
<dbReference type="InterPro" id="IPR036390">
    <property type="entry name" value="WH_DNA-bd_sf"/>
</dbReference>
<keyword evidence="2" id="KW-0238">DNA-binding</keyword>
<dbReference type="InterPro" id="IPR002577">
    <property type="entry name" value="HTH_HxlR"/>
</dbReference>
<dbReference type="Gene3D" id="1.10.10.10">
    <property type="entry name" value="Winged helix-like DNA-binding domain superfamily/Winged helix DNA-binding domain"/>
    <property type="match status" value="1"/>
</dbReference>
<reference evidence="5 6" key="1">
    <citation type="submission" date="2020-10" db="EMBL/GenBank/DDBJ databases">
        <title>Ramlibacter sp. HM2 16S ribosomal RNA gene Genome sequencing and assembly.</title>
        <authorList>
            <person name="Kang M."/>
        </authorList>
    </citation>
    <scope>NUCLEOTIDE SEQUENCE [LARGE SCALE GENOMIC DNA]</scope>
    <source>
        <strain evidence="5 6">HM2</strain>
    </source>
</reference>
<sequence>MRQDHRSTCPISTALEAVGDRWTLLVVRDLMFAGKRHFRQLLQSEEGISSNVLADRLAVLVEQGIVRRDDDPSHAQKAIYSLTEKGLDLLPVVIAMSAWAQRHHPETRRPEAVDLVGRSPRALERLQAQLREEHGL</sequence>
<evidence type="ECO:0000256" key="3">
    <source>
        <dbReference type="ARBA" id="ARBA00023163"/>
    </source>
</evidence>
<organism evidence="5 6">
    <name type="scientific">Ramlibacter pallidus</name>
    <dbReference type="NCBI Taxonomy" id="2780087"/>
    <lineage>
        <taxon>Bacteria</taxon>
        <taxon>Pseudomonadati</taxon>
        <taxon>Pseudomonadota</taxon>
        <taxon>Betaproteobacteria</taxon>
        <taxon>Burkholderiales</taxon>
        <taxon>Comamonadaceae</taxon>
        <taxon>Ramlibacter</taxon>
    </lineage>
</organism>
<dbReference type="EMBL" id="JADDIV010000004">
    <property type="protein sequence ID" value="MBE7368999.1"/>
    <property type="molecule type" value="Genomic_DNA"/>
</dbReference>